<dbReference type="InterPro" id="IPR014001">
    <property type="entry name" value="Helicase_ATP-bd"/>
</dbReference>
<dbReference type="InterPro" id="IPR004589">
    <property type="entry name" value="DNA_helicase_ATP-dep_RecQ"/>
</dbReference>
<dbReference type="PROSITE" id="PS51194">
    <property type="entry name" value="HELICASE_CTER"/>
    <property type="match status" value="1"/>
</dbReference>
<dbReference type="AlphaFoldDB" id="A0A7W5B9H2"/>
<dbReference type="GO" id="GO:0043138">
    <property type="term" value="F:3'-5' DNA helicase activity"/>
    <property type="evidence" value="ECO:0007669"/>
    <property type="project" value="UniProtKB-EC"/>
</dbReference>
<dbReference type="InterPro" id="IPR027417">
    <property type="entry name" value="P-loop_NTPase"/>
</dbReference>
<keyword evidence="2" id="KW-0479">Metal-binding</keyword>
<keyword evidence="4 15" id="KW-0378">Hydrolase</keyword>
<sequence length="505" mass="55246">MKTDEIKTAGHIQRLLREVFGLKRLRPGQQAVLDSVLAGRDTLALMPTGSGKSLCYQLPAAMLDGTVVVVSPLIALMQDQTDKLQDTGLDAAQLNSSLARAEEEAALDSIRARRSDIVFCTPERLATPEFLQLLRRTHVALLVVDEAHCISQWGHDFRPAYLEIGAARAALGRPPVLALTATATEEVVADIARQLDAPSLHVVNTGIYRSNLHYRVIQSTNPREKLALALEIVRETAGAGIVYAATVKAAEEAHALLREAGESVACYHGKLRAVERRQSQQAFMDGACRVLVATNAFGMGIDKPDIRFVLHLQIPATLEAYYQESGRAGRDGAPAVCMLLYLHEDKRVQQYFLARSYPSAAELRQVHEAVLGQAPGRLADLKQALPEMGDLRLKVCLKLLKDGELLRQNRQLCYLAGKAAAKAALFDALAAGYEQKQERDRAALEQMVGYAQSGYCRWKLLLDYFGDETAGVERCGVCDNCLAPPQVQPLPGEWVEPMPASAAFL</sequence>
<dbReference type="GO" id="GO:0016787">
    <property type="term" value="F:hydrolase activity"/>
    <property type="evidence" value="ECO:0007669"/>
    <property type="project" value="UniProtKB-KW"/>
</dbReference>
<name>A0A7W5B9H2_9BURK</name>
<dbReference type="InterPro" id="IPR002464">
    <property type="entry name" value="DNA/RNA_helicase_DEAH_CS"/>
</dbReference>
<dbReference type="Gene3D" id="3.40.50.300">
    <property type="entry name" value="P-loop containing nucleotide triphosphate hydrolases"/>
    <property type="match status" value="2"/>
</dbReference>
<evidence type="ECO:0000259" key="13">
    <source>
        <dbReference type="PROSITE" id="PS51192"/>
    </source>
</evidence>
<proteinExistence type="inferred from homology"/>
<dbReference type="InterPro" id="IPR032284">
    <property type="entry name" value="RecQ_Zn-bd"/>
</dbReference>
<evidence type="ECO:0000256" key="7">
    <source>
        <dbReference type="ARBA" id="ARBA00023125"/>
    </source>
</evidence>
<gene>
    <name evidence="15" type="ORF">FHS03_002049</name>
</gene>
<dbReference type="GO" id="GO:0005524">
    <property type="term" value="F:ATP binding"/>
    <property type="evidence" value="ECO:0007669"/>
    <property type="project" value="UniProtKB-KW"/>
</dbReference>
<evidence type="ECO:0000256" key="10">
    <source>
        <dbReference type="ARBA" id="ARBA00034808"/>
    </source>
</evidence>
<comment type="similarity">
    <text evidence="1">Belongs to the helicase family. RecQ subfamily.</text>
</comment>
<evidence type="ECO:0000256" key="6">
    <source>
        <dbReference type="ARBA" id="ARBA00022840"/>
    </source>
</evidence>
<keyword evidence="3" id="KW-0547">Nucleotide-binding</keyword>
<dbReference type="PROSITE" id="PS51192">
    <property type="entry name" value="HELICASE_ATP_BIND_1"/>
    <property type="match status" value="1"/>
</dbReference>
<evidence type="ECO:0000256" key="3">
    <source>
        <dbReference type="ARBA" id="ARBA00022741"/>
    </source>
</evidence>
<evidence type="ECO:0000256" key="2">
    <source>
        <dbReference type="ARBA" id="ARBA00022723"/>
    </source>
</evidence>
<dbReference type="SMART" id="SM00487">
    <property type="entry name" value="DEXDc"/>
    <property type="match status" value="1"/>
</dbReference>
<dbReference type="SUPFAM" id="SSF52540">
    <property type="entry name" value="P-loop containing nucleoside triphosphate hydrolases"/>
    <property type="match status" value="1"/>
</dbReference>
<dbReference type="SMART" id="SM00490">
    <property type="entry name" value="HELICc"/>
    <property type="match status" value="1"/>
</dbReference>
<dbReference type="EC" id="5.6.2.4" evidence="10"/>
<evidence type="ECO:0000256" key="4">
    <source>
        <dbReference type="ARBA" id="ARBA00022801"/>
    </source>
</evidence>
<protein>
    <recommendedName>
        <fullName evidence="11">ATP-dependent DNA helicase RecQ</fullName>
        <ecNumber evidence="10">5.6.2.4</ecNumber>
    </recommendedName>
    <alternativeName>
        <fullName evidence="12">DNA 3'-5' helicase RecQ</fullName>
    </alternativeName>
</protein>
<dbReference type="Pfam" id="PF00271">
    <property type="entry name" value="Helicase_C"/>
    <property type="match status" value="1"/>
</dbReference>
<dbReference type="EMBL" id="JACHXD010000004">
    <property type="protein sequence ID" value="MBB3119004.1"/>
    <property type="molecule type" value="Genomic_DNA"/>
</dbReference>
<dbReference type="InterPro" id="IPR011545">
    <property type="entry name" value="DEAD/DEAH_box_helicase_dom"/>
</dbReference>
<evidence type="ECO:0000256" key="1">
    <source>
        <dbReference type="ARBA" id="ARBA00005446"/>
    </source>
</evidence>
<reference evidence="15 16" key="1">
    <citation type="submission" date="2020-08" db="EMBL/GenBank/DDBJ databases">
        <title>Genomic Encyclopedia of Type Strains, Phase III (KMG-III): the genomes of soil and plant-associated and newly described type strains.</title>
        <authorList>
            <person name="Whitman W."/>
        </authorList>
    </citation>
    <scope>NUCLEOTIDE SEQUENCE [LARGE SCALE GENOMIC DNA]</scope>
    <source>
        <strain evidence="15 16">CECT 8897</strain>
    </source>
</reference>
<dbReference type="PANTHER" id="PTHR13710">
    <property type="entry name" value="DNA HELICASE RECQ FAMILY MEMBER"/>
    <property type="match status" value="1"/>
</dbReference>
<feature type="domain" description="Helicase C-terminal" evidence="14">
    <location>
        <begin position="225"/>
        <end position="372"/>
    </location>
</feature>
<dbReference type="CDD" id="cd17920">
    <property type="entry name" value="DEXHc_RecQ"/>
    <property type="match status" value="1"/>
</dbReference>
<dbReference type="GO" id="GO:0006281">
    <property type="term" value="P:DNA repair"/>
    <property type="evidence" value="ECO:0007669"/>
    <property type="project" value="TreeGrafter"/>
</dbReference>
<comment type="caution">
    <text evidence="15">The sequence shown here is derived from an EMBL/GenBank/DDBJ whole genome shotgun (WGS) entry which is preliminary data.</text>
</comment>
<evidence type="ECO:0000256" key="9">
    <source>
        <dbReference type="ARBA" id="ARBA00034617"/>
    </source>
</evidence>
<evidence type="ECO:0000256" key="8">
    <source>
        <dbReference type="ARBA" id="ARBA00023235"/>
    </source>
</evidence>
<evidence type="ECO:0000259" key="14">
    <source>
        <dbReference type="PROSITE" id="PS51194"/>
    </source>
</evidence>
<organism evidence="15 16">
    <name type="scientific">Pseudoduganella violacea</name>
    <dbReference type="NCBI Taxonomy" id="1715466"/>
    <lineage>
        <taxon>Bacteria</taxon>
        <taxon>Pseudomonadati</taxon>
        <taxon>Pseudomonadota</taxon>
        <taxon>Betaproteobacteria</taxon>
        <taxon>Burkholderiales</taxon>
        <taxon>Oxalobacteraceae</taxon>
        <taxon>Telluria group</taxon>
        <taxon>Pseudoduganella</taxon>
    </lineage>
</organism>
<evidence type="ECO:0000313" key="15">
    <source>
        <dbReference type="EMBL" id="MBB3119004.1"/>
    </source>
</evidence>
<evidence type="ECO:0000256" key="12">
    <source>
        <dbReference type="ARBA" id="ARBA00044550"/>
    </source>
</evidence>
<evidence type="ECO:0000256" key="5">
    <source>
        <dbReference type="ARBA" id="ARBA00022806"/>
    </source>
</evidence>
<evidence type="ECO:0000313" key="16">
    <source>
        <dbReference type="Proteomes" id="UP000541535"/>
    </source>
</evidence>
<evidence type="ECO:0000256" key="11">
    <source>
        <dbReference type="ARBA" id="ARBA00044535"/>
    </source>
</evidence>
<dbReference type="PANTHER" id="PTHR13710:SF105">
    <property type="entry name" value="ATP-DEPENDENT DNA HELICASE Q1"/>
    <property type="match status" value="1"/>
</dbReference>
<dbReference type="GO" id="GO:0009378">
    <property type="term" value="F:four-way junction helicase activity"/>
    <property type="evidence" value="ECO:0007669"/>
    <property type="project" value="TreeGrafter"/>
</dbReference>
<dbReference type="InterPro" id="IPR001650">
    <property type="entry name" value="Helicase_C-like"/>
</dbReference>
<dbReference type="NCBIfam" id="TIGR00614">
    <property type="entry name" value="recQ_fam"/>
    <property type="match status" value="1"/>
</dbReference>
<keyword evidence="5 15" id="KW-0347">Helicase</keyword>
<dbReference type="GO" id="GO:0030894">
    <property type="term" value="C:replisome"/>
    <property type="evidence" value="ECO:0007669"/>
    <property type="project" value="TreeGrafter"/>
</dbReference>
<dbReference type="FunFam" id="3.40.50.300:FF:001389">
    <property type="entry name" value="ATP-dependent DNA helicase RecQ"/>
    <property type="match status" value="1"/>
</dbReference>
<dbReference type="Pfam" id="PF16124">
    <property type="entry name" value="RecQ_Zn_bind"/>
    <property type="match status" value="1"/>
</dbReference>
<dbReference type="PROSITE" id="PS00690">
    <property type="entry name" value="DEAH_ATP_HELICASE"/>
    <property type="match status" value="1"/>
</dbReference>
<feature type="domain" description="Helicase ATP-binding" evidence="13">
    <location>
        <begin position="33"/>
        <end position="201"/>
    </location>
</feature>
<dbReference type="GO" id="GO:0046872">
    <property type="term" value="F:metal ion binding"/>
    <property type="evidence" value="ECO:0007669"/>
    <property type="project" value="UniProtKB-KW"/>
</dbReference>
<keyword evidence="6" id="KW-0067">ATP-binding</keyword>
<keyword evidence="8" id="KW-0413">Isomerase</keyword>
<dbReference type="GO" id="GO:0043590">
    <property type="term" value="C:bacterial nucleoid"/>
    <property type="evidence" value="ECO:0007669"/>
    <property type="project" value="TreeGrafter"/>
</dbReference>
<dbReference type="GO" id="GO:0003677">
    <property type="term" value="F:DNA binding"/>
    <property type="evidence" value="ECO:0007669"/>
    <property type="project" value="UniProtKB-KW"/>
</dbReference>
<accession>A0A7W5B9H2</accession>
<dbReference type="Pfam" id="PF00270">
    <property type="entry name" value="DEAD"/>
    <property type="match status" value="1"/>
</dbReference>
<comment type="catalytic activity">
    <reaction evidence="9">
        <text>Couples ATP hydrolysis with the unwinding of duplex DNA by translocating in the 3'-5' direction.</text>
        <dbReference type="EC" id="5.6.2.4"/>
    </reaction>
</comment>
<dbReference type="Proteomes" id="UP000541535">
    <property type="component" value="Unassembled WGS sequence"/>
</dbReference>
<dbReference type="GO" id="GO:0005737">
    <property type="term" value="C:cytoplasm"/>
    <property type="evidence" value="ECO:0007669"/>
    <property type="project" value="TreeGrafter"/>
</dbReference>
<keyword evidence="16" id="KW-1185">Reference proteome</keyword>
<dbReference type="RefSeq" id="WP_183440857.1">
    <property type="nucleotide sequence ID" value="NZ_JACHXD010000004.1"/>
</dbReference>
<dbReference type="GO" id="GO:0006310">
    <property type="term" value="P:DNA recombination"/>
    <property type="evidence" value="ECO:0007669"/>
    <property type="project" value="InterPro"/>
</dbReference>
<keyword evidence="7" id="KW-0238">DNA-binding</keyword>